<evidence type="ECO:0008006" key="3">
    <source>
        <dbReference type="Google" id="ProtNLM"/>
    </source>
</evidence>
<comment type="caution">
    <text evidence="1">The sequence shown here is derived from an EMBL/GenBank/DDBJ whole genome shotgun (WGS) entry which is preliminary data.</text>
</comment>
<organism evidence="1 2">
    <name type="scientific">Acetobacter sacchari</name>
    <dbReference type="NCBI Taxonomy" id="2661687"/>
    <lineage>
        <taxon>Bacteria</taxon>
        <taxon>Pseudomonadati</taxon>
        <taxon>Pseudomonadota</taxon>
        <taxon>Alphaproteobacteria</taxon>
        <taxon>Acetobacterales</taxon>
        <taxon>Acetobacteraceae</taxon>
        <taxon>Acetobacter</taxon>
    </lineage>
</organism>
<reference evidence="1 2" key="1">
    <citation type="submission" date="2021-03" db="EMBL/GenBank/DDBJ databases">
        <title>The complete genome sequence of Acetobacter sacchari TBRC 11175.</title>
        <authorList>
            <person name="Charoenyingcharoen P."/>
            <person name="Yukphan P."/>
        </authorList>
    </citation>
    <scope>NUCLEOTIDE SEQUENCE [LARGE SCALE GENOMIC DNA]</scope>
    <source>
        <strain evidence="1 2">TBRC 11175</strain>
    </source>
</reference>
<accession>A0ABS3M1T9</accession>
<dbReference type="EMBL" id="JAFVMF010000046">
    <property type="protein sequence ID" value="MBO1362075.1"/>
    <property type="molecule type" value="Genomic_DNA"/>
</dbReference>
<evidence type="ECO:0000313" key="2">
    <source>
        <dbReference type="Proteomes" id="UP000664771"/>
    </source>
</evidence>
<protein>
    <recommendedName>
        <fullName evidence="3">XRE family transcriptional regulator</fullName>
    </recommendedName>
</protein>
<sequence>MEDKSDPVLPDVEAFLSREGMSATAFGKAAAGDPRLVHDLRSGRELRMRTRARICAFIEGPKVAIRPNQEAGV</sequence>
<gene>
    <name evidence="1" type="ORF">J2D73_20035</name>
</gene>
<proteinExistence type="predicted"/>
<name>A0ABS3M1T9_9PROT</name>
<dbReference type="RefSeq" id="WP_207884173.1">
    <property type="nucleotide sequence ID" value="NZ_JAFVMF010000046.1"/>
</dbReference>
<dbReference type="Proteomes" id="UP000664771">
    <property type="component" value="Unassembled WGS sequence"/>
</dbReference>
<keyword evidence="2" id="KW-1185">Reference proteome</keyword>
<evidence type="ECO:0000313" key="1">
    <source>
        <dbReference type="EMBL" id="MBO1362075.1"/>
    </source>
</evidence>